<name>A0A371BB46_9BRAD</name>
<dbReference type="PROSITE" id="PS51669">
    <property type="entry name" value="4FE4S_MOW_BIS_MGD"/>
    <property type="match status" value="1"/>
</dbReference>
<dbReference type="InterPro" id="IPR006963">
    <property type="entry name" value="Mopterin_OxRdtase_4Fe-4S_dom"/>
</dbReference>
<evidence type="ECO:0000259" key="11">
    <source>
        <dbReference type="PROSITE" id="PS51669"/>
    </source>
</evidence>
<dbReference type="GO" id="GO:0051539">
    <property type="term" value="F:4 iron, 4 sulfur cluster binding"/>
    <property type="evidence" value="ECO:0007669"/>
    <property type="project" value="UniProtKB-KW"/>
</dbReference>
<dbReference type="InterPro" id="IPR006657">
    <property type="entry name" value="MoPterin_dinucl-bd_dom"/>
</dbReference>
<feature type="domain" description="4Fe-4S Mo/W bis-MGD-type" evidence="11">
    <location>
        <begin position="8"/>
        <end position="64"/>
    </location>
</feature>
<evidence type="ECO:0000313" key="12">
    <source>
        <dbReference type="EMBL" id="RDV04591.1"/>
    </source>
</evidence>
<dbReference type="Gene3D" id="3.40.50.740">
    <property type="match status" value="1"/>
</dbReference>
<dbReference type="Gene3D" id="2.40.40.20">
    <property type="match status" value="1"/>
</dbReference>
<dbReference type="Gene3D" id="1.10.10.1100">
    <property type="entry name" value="BFD-like [2Fe-2S]-binding domain"/>
    <property type="match status" value="1"/>
</dbReference>
<comment type="caution">
    <text evidence="12">The sequence shown here is derived from an EMBL/GenBank/DDBJ whole genome shotgun (WGS) entry which is preliminary data.</text>
</comment>
<dbReference type="Proteomes" id="UP000263993">
    <property type="component" value="Unassembled WGS sequence"/>
</dbReference>
<gene>
    <name evidence="12" type="ORF">DXH78_08440</name>
</gene>
<dbReference type="GO" id="GO:0016491">
    <property type="term" value="F:oxidoreductase activity"/>
    <property type="evidence" value="ECO:0007669"/>
    <property type="project" value="UniProtKB-KW"/>
</dbReference>
<dbReference type="PANTHER" id="PTHR43105">
    <property type="entry name" value="RESPIRATORY NITRATE REDUCTASE"/>
    <property type="match status" value="1"/>
</dbReference>
<keyword evidence="6" id="KW-0479">Metal-binding</keyword>
<dbReference type="SUPFAM" id="SSF53706">
    <property type="entry name" value="Formate dehydrogenase/DMSO reductase, domains 1-3"/>
    <property type="match status" value="1"/>
</dbReference>
<reference evidence="13" key="1">
    <citation type="submission" date="2018-08" db="EMBL/GenBank/DDBJ databases">
        <authorList>
            <person name="Kim S.-J."/>
            <person name="Jung G.-Y."/>
        </authorList>
    </citation>
    <scope>NUCLEOTIDE SEQUENCE [LARGE SCALE GENOMIC DNA]</scope>
    <source>
        <strain evidence="13">GY_H</strain>
    </source>
</reference>
<evidence type="ECO:0000256" key="6">
    <source>
        <dbReference type="ARBA" id="ARBA00022723"/>
    </source>
</evidence>
<keyword evidence="8" id="KW-0408">Iron</keyword>
<dbReference type="InterPro" id="IPR041854">
    <property type="entry name" value="BFD-like_2Fe2S-bd_dom_sf"/>
</dbReference>
<dbReference type="SUPFAM" id="SSF50692">
    <property type="entry name" value="ADC-like"/>
    <property type="match status" value="1"/>
</dbReference>
<evidence type="ECO:0000256" key="7">
    <source>
        <dbReference type="ARBA" id="ARBA00023002"/>
    </source>
</evidence>
<dbReference type="EMBL" id="QRGO01000001">
    <property type="protein sequence ID" value="RDV04591.1"/>
    <property type="molecule type" value="Genomic_DNA"/>
</dbReference>
<dbReference type="SMART" id="SM00926">
    <property type="entry name" value="Molybdop_Fe4S4"/>
    <property type="match status" value="1"/>
</dbReference>
<keyword evidence="10" id="KW-0534">Nitrate assimilation</keyword>
<evidence type="ECO:0000256" key="9">
    <source>
        <dbReference type="ARBA" id="ARBA00023014"/>
    </source>
</evidence>
<proteinExistence type="inferred from homology"/>
<dbReference type="Pfam" id="PF04324">
    <property type="entry name" value="Fer2_BFD"/>
    <property type="match status" value="1"/>
</dbReference>
<dbReference type="Gene3D" id="2.20.25.90">
    <property type="entry name" value="ADC-like domains"/>
    <property type="match status" value="1"/>
</dbReference>
<evidence type="ECO:0000256" key="10">
    <source>
        <dbReference type="ARBA" id="ARBA00023063"/>
    </source>
</evidence>
<dbReference type="AlphaFoldDB" id="A0A371BB46"/>
<dbReference type="Gene3D" id="3.40.228.10">
    <property type="entry name" value="Dimethylsulfoxide Reductase, domain 2"/>
    <property type="match status" value="1"/>
</dbReference>
<evidence type="ECO:0000313" key="13">
    <source>
        <dbReference type="Proteomes" id="UP000263993"/>
    </source>
</evidence>
<keyword evidence="5" id="KW-0500">Molybdenum</keyword>
<dbReference type="Pfam" id="PF01568">
    <property type="entry name" value="Molydop_binding"/>
    <property type="match status" value="1"/>
</dbReference>
<dbReference type="InterPro" id="IPR041957">
    <property type="entry name" value="CT_Nitrate-R-NapA-like"/>
</dbReference>
<dbReference type="GO" id="GO:0042128">
    <property type="term" value="P:nitrate assimilation"/>
    <property type="evidence" value="ECO:0007669"/>
    <property type="project" value="UniProtKB-KW"/>
</dbReference>
<dbReference type="InterPro" id="IPR050123">
    <property type="entry name" value="Prok_molybdopt-oxidoreductase"/>
</dbReference>
<dbReference type="CDD" id="cd02754">
    <property type="entry name" value="MopB_Nitrate-R-NapA-like"/>
    <property type="match status" value="1"/>
</dbReference>
<dbReference type="RefSeq" id="WP_115516615.1">
    <property type="nucleotide sequence ID" value="NZ_QRGO01000001.1"/>
</dbReference>
<dbReference type="CDD" id="cd02791">
    <property type="entry name" value="MopB_CT_Nitrate-R-NapA-like"/>
    <property type="match status" value="1"/>
</dbReference>
<dbReference type="GO" id="GO:0016020">
    <property type="term" value="C:membrane"/>
    <property type="evidence" value="ECO:0007669"/>
    <property type="project" value="TreeGrafter"/>
</dbReference>
<dbReference type="InterPro" id="IPR027467">
    <property type="entry name" value="MopterinOxRdtase_cofactor_BS"/>
</dbReference>
<dbReference type="OrthoDB" id="9816402at2"/>
<evidence type="ECO:0000256" key="5">
    <source>
        <dbReference type="ARBA" id="ARBA00022505"/>
    </source>
</evidence>
<keyword evidence="7" id="KW-0560">Oxidoreductase</keyword>
<evidence type="ECO:0000256" key="8">
    <source>
        <dbReference type="ARBA" id="ARBA00023004"/>
    </source>
</evidence>
<dbReference type="GO" id="GO:0043546">
    <property type="term" value="F:molybdopterin cofactor binding"/>
    <property type="evidence" value="ECO:0007669"/>
    <property type="project" value="InterPro"/>
</dbReference>
<dbReference type="PANTHER" id="PTHR43105:SF9">
    <property type="entry name" value="NADPH-FE(3+) OXIDOREDUCTASE SUBUNIT ALPHA"/>
    <property type="match status" value="1"/>
</dbReference>
<dbReference type="Pfam" id="PF04879">
    <property type="entry name" value="Molybdop_Fe4S4"/>
    <property type="match status" value="1"/>
</dbReference>
<organism evidence="12 13">
    <name type="scientific">Undibacter mobilis</name>
    <dbReference type="NCBI Taxonomy" id="2292256"/>
    <lineage>
        <taxon>Bacteria</taxon>
        <taxon>Pseudomonadati</taxon>
        <taxon>Pseudomonadota</taxon>
        <taxon>Alphaproteobacteria</taxon>
        <taxon>Hyphomicrobiales</taxon>
        <taxon>Nitrobacteraceae</taxon>
        <taxon>Undibacter</taxon>
    </lineage>
</organism>
<comment type="cofactor">
    <cofactor evidence="1">
        <name>Mo-bis(molybdopterin guanine dinucleotide)</name>
        <dbReference type="ChEBI" id="CHEBI:60539"/>
    </cofactor>
</comment>
<keyword evidence="13" id="KW-1185">Reference proteome</keyword>
<dbReference type="GO" id="GO:0046872">
    <property type="term" value="F:metal ion binding"/>
    <property type="evidence" value="ECO:0007669"/>
    <property type="project" value="UniProtKB-KW"/>
</dbReference>
<accession>A0A371BB46</accession>
<protein>
    <submittedName>
        <fullName evidence="12">Nitrate reductase</fullName>
    </submittedName>
</protein>
<evidence type="ECO:0000256" key="4">
    <source>
        <dbReference type="ARBA" id="ARBA00022485"/>
    </source>
</evidence>
<evidence type="ECO:0000256" key="3">
    <source>
        <dbReference type="ARBA" id="ARBA00008747"/>
    </source>
</evidence>
<sequence>MNAPAQHPPAVRTTCPYCGVGCGVLAKPDSHGGAVIAGDPEHPANFGRLCSKGSALGETLGPETRLLHPMVQSGGALVRTSWDHALDRVANGFARTAREHGPDSVAFYLSGQLLSEDYYVANKLMKGFIGTANVDTNSRLCMASSVAGHRRAFGADTVPGCYADLDRADLIVLVGSNAAWCHPVLYQRMMANKRERGAKLIVIDPRRTATAEEADLFLAVAPGMDTALFCGLLVHLSETQAFDFAYIDVHTTGFAEALTRAQDIAPDVKKTATLTGLATADVARFFEMFTSTPKVVTCYSQGVNQSAQGTDKVTSIINCHLATGRIGRAGMGPFSLTGQPNAMGGREVGGLANQLAAHMTFGHESVDRVGRFWNAKAMARREGLKAVDMFDAISRGEIKALWVMATNPAVSLPRAGHVRAALEKLDLLVISDNVAGNDTVRANAHVLLPAAAWGEKDGTVTNSERRISRQRAFLPLPGEAKPDWWIVTQVARRMGFAEAFAYQSAADVFREHAALSAFENHGTRAFDIGGLASLSDDEFDGLKPVQWPARTATPHEDSRFFAEGGFFTPDGKARMIAPEMPRPHAALSPEFPFRLNTGRIRDQWHTMTRTGLSPKLGGHLPEPFVEVHPDDAMQAGLVAGGFARVTSPYGSCVLKVIISEGQRCGSLFAPIHWSGETASSARIGELVTPATDPYSGQPEAKATPATIEPVAFKYRGFALSRGRLSLPEPTWWARAAVARGQGLLLASNDTPEAWRAISASMFAGTEIAEFVDAIGDIYRMAAFADGRLVGCLFVGPSGNAPQWDVVKSLFEAEAVGETQRRGMLSGKSTDGIADPGPVVCACFGVGLNTICNALADGTAANVESIGKALRAGTNCGSCLPELKKLVSQRSVDHVRAAQAV</sequence>
<comment type="similarity">
    <text evidence="3">Belongs to the prokaryotic molybdopterin-containing oxidoreductase family. NasA/NapA/NarB subfamily.</text>
</comment>
<keyword evidence="4" id="KW-0004">4Fe-4S</keyword>
<keyword evidence="9" id="KW-0411">Iron-sulfur</keyword>
<evidence type="ECO:0000256" key="2">
    <source>
        <dbReference type="ARBA" id="ARBA00001966"/>
    </source>
</evidence>
<dbReference type="Pfam" id="PF00384">
    <property type="entry name" value="Molybdopterin"/>
    <property type="match status" value="1"/>
</dbReference>
<evidence type="ECO:0000256" key="1">
    <source>
        <dbReference type="ARBA" id="ARBA00001942"/>
    </source>
</evidence>
<dbReference type="InterPro" id="IPR009010">
    <property type="entry name" value="Asp_de-COase-like_dom_sf"/>
</dbReference>
<dbReference type="PROSITE" id="PS00551">
    <property type="entry name" value="MOLYBDOPTERIN_PROK_1"/>
    <property type="match status" value="1"/>
</dbReference>
<comment type="cofactor">
    <cofactor evidence="2">
        <name>[4Fe-4S] cluster</name>
        <dbReference type="ChEBI" id="CHEBI:49883"/>
    </cofactor>
</comment>
<dbReference type="GO" id="GO:1990204">
    <property type="term" value="C:oxidoreductase complex"/>
    <property type="evidence" value="ECO:0007669"/>
    <property type="project" value="UniProtKB-ARBA"/>
</dbReference>
<dbReference type="InterPro" id="IPR006656">
    <property type="entry name" value="Mopterin_OxRdtase"/>
</dbReference>
<dbReference type="InterPro" id="IPR007419">
    <property type="entry name" value="BFD-like_2Fe2S-bd_dom"/>
</dbReference>
<dbReference type="GO" id="GO:0045333">
    <property type="term" value="P:cellular respiration"/>
    <property type="evidence" value="ECO:0007669"/>
    <property type="project" value="UniProtKB-ARBA"/>
</dbReference>